<gene>
    <name evidence="1" type="ORF">SAMN02746019_00022520</name>
</gene>
<dbReference type="OrthoDB" id="1550863at2"/>
<accession>A0A212PYM4</accession>
<dbReference type="EMBL" id="FYEK01000003">
    <property type="protein sequence ID" value="SNB52113.1"/>
    <property type="molecule type" value="Genomic_DNA"/>
</dbReference>
<dbReference type="Pfam" id="PF08734">
    <property type="entry name" value="GYD"/>
    <property type="match status" value="1"/>
</dbReference>
<keyword evidence="2" id="KW-1185">Reference proteome</keyword>
<evidence type="ECO:0000313" key="2">
    <source>
        <dbReference type="Proteomes" id="UP000197025"/>
    </source>
</evidence>
<dbReference type="Proteomes" id="UP000197025">
    <property type="component" value="Unassembled WGS sequence"/>
</dbReference>
<dbReference type="AlphaFoldDB" id="A0A212PYM4"/>
<organism evidence="1 2">
    <name type="scientific">Thermoflexus hugenholtzii JAD2</name>
    <dbReference type="NCBI Taxonomy" id="877466"/>
    <lineage>
        <taxon>Bacteria</taxon>
        <taxon>Bacillati</taxon>
        <taxon>Chloroflexota</taxon>
        <taxon>Thermoflexia</taxon>
        <taxon>Thermoflexales</taxon>
        <taxon>Thermoflexaceae</taxon>
        <taxon>Thermoflexus</taxon>
    </lineage>
</organism>
<protein>
    <submittedName>
        <fullName evidence="1">Uncharacterized protein, contains GYD domain</fullName>
    </submittedName>
</protein>
<dbReference type="RefSeq" id="WP_088570034.1">
    <property type="nucleotide sequence ID" value="NZ_FYEK01000003.1"/>
</dbReference>
<evidence type="ECO:0000313" key="1">
    <source>
        <dbReference type="EMBL" id="SNB52113.1"/>
    </source>
</evidence>
<reference evidence="2" key="1">
    <citation type="submission" date="2017-06" db="EMBL/GenBank/DDBJ databases">
        <authorList>
            <person name="Varghese N."/>
            <person name="Submissions S."/>
        </authorList>
    </citation>
    <scope>NUCLEOTIDE SEQUENCE [LARGE SCALE GENOMIC DNA]</scope>
    <source>
        <strain evidence="2">JAD2</strain>
    </source>
</reference>
<sequence length="96" mass="10433">MAFYAILTRLSPEALARPGAIQELGAKVSEALQAQVPEARWVASYAVLGPCDYLDIIEAPNEEVAARASAVIRTLGHATTETWVLIPWERFKAIAP</sequence>
<dbReference type="InParanoid" id="A0A212PYM4"/>
<dbReference type="InterPro" id="IPR014845">
    <property type="entry name" value="GYD/TTHA1554"/>
</dbReference>
<proteinExistence type="predicted"/>
<name>A0A212PYM4_9CHLR</name>